<dbReference type="InterPro" id="IPR011033">
    <property type="entry name" value="PRC_barrel-like_sf"/>
</dbReference>
<dbReference type="RefSeq" id="WP_108893737.1">
    <property type="nucleotide sequence ID" value="NZ_ONZF01000003.1"/>
</dbReference>
<organism evidence="2 3">
    <name type="scientific">Palleronia abyssalis</name>
    <dbReference type="NCBI Taxonomy" id="1501240"/>
    <lineage>
        <taxon>Bacteria</taxon>
        <taxon>Pseudomonadati</taxon>
        <taxon>Pseudomonadota</taxon>
        <taxon>Alphaproteobacteria</taxon>
        <taxon>Rhodobacterales</taxon>
        <taxon>Roseobacteraceae</taxon>
        <taxon>Palleronia</taxon>
    </lineage>
</organism>
<dbReference type="Pfam" id="PF05239">
    <property type="entry name" value="PRC"/>
    <property type="match status" value="1"/>
</dbReference>
<dbReference type="Gene3D" id="2.30.30.240">
    <property type="entry name" value="PRC-barrel domain"/>
    <property type="match status" value="1"/>
</dbReference>
<evidence type="ECO:0000313" key="2">
    <source>
        <dbReference type="EMBL" id="SPJ23878.1"/>
    </source>
</evidence>
<reference evidence="2 3" key="1">
    <citation type="submission" date="2018-03" db="EMBL/GenBank/DDBJ databases">
        <authorList>
            <person name="Keele B.F."/>
        </authorList>
    </citation>
    <scope>NUCLEOTIDE SEQUENCE [LARGE SCALE GENOMIC DNA]</scope>
    <source>
        <strain evidence="2 3">CECT 8504</strain>
    </source>
</reference>
<proteinExistence type="predicted"/>
<dbReference type="InterPro" id="IPR027275">
    <property type="entry name" value="PRC-brl_dom"/>
</dbReference>
<sequence>MLRHVLPYLLILPIAAPAQGTIPVEEVPFKQSGSLAGRLKAGTEAVESFTPVPPEELSVELVTAARVLDSAGNRIGDVDGLVIQDGMAEALIFTVGGVLGTFDHPVAVPLDRAQIGRSDDFGTRVVLDMTRQDLLALPPYDGQRAAN</sequence>
<evidence type="ECO:0000313" key="3">
    <source>
        <dbReference type="Proteomes" id="UP000244912"/>
    </source>
</evidence>
<evidence type="ECO:0000259" key="1">
    <source>
        <dbReference type="Pfam" id="PF05239"/>
    </source>
</evidence>
<dbReference type="OrthoDB" id="7818259at2"/>
<keyword evidence="3" id="KW-1185">Reference proteome</keyword>
<dbReference type="Proteomes" id="UP000244912">
    <property type="component" value="Unassembled WGS sequence"/>
</dbReference>
<dbReference type="SUPFAM" id="SSF50346">
    <property type="entry name" value="PRC-barrel domain"/>
    <property type="match status" value="1"/>
</dbReference>
<name>A0A2R8BUQ3_9RHOB</name>
<protein>
    <recommendedName>
        <fullName evidence="1">PRC-barrel domain-containing protein</fullName>
    </recommendedName>
</protein>
<dbReference type="EMBL" id="ONZF01000003">
    <property type="protein sequence ID" value="SPJ23878.1"/>
    <property type="molecule type" value="Genomic_DNA"/>
</dbReference>
<gene>
    <name evidence="2" type="ORF">PAA8504_01697</name>
</gene>
<dbReference type="AlphaFoldDB" id="A0A2R8BUQ3"/>
<accession>A0A2R8BUQ3</accession>
<feature type="domain" description="PRC-barrel" evidence="1">
    <location>
        <begin position="65"/>
        <end position="118"/>
    </location>
</feature>